<dbReference type="EMBL" id="JH597770">
    <property type="protein sequence ID" value="EHP68198.1"/>
    <property type="molecule type" value="Genomic_DNA"/>
</dbReference>
<dbReference type="Proteomes" id="UP000003980">
    <property type="component" value="Unassembled WGS sequence"/>
</dbReference>
<dbReference type="HOGENOM" id="CLU_2392870_0_0_2"/>
<evidence type="ECO:0000313" key="1">
    <source>
        <dbReference type="EMBL" id="EHP68198.1"/>
    </source>
</evidence>
<name>H2C7S2_9CREN</name>
<protein>
    <recommendedName>
        <fullName evidence="3">DUF4898 domain-containing protein</fullName>
    </recommendedName>
</protein>
<dbReference type="Pfam" id="PF16239">
    <property type="entry name" value="DUF4898"/>
    <property type="match status" value="1"/>
</dbReference>
<accession>H2C7S2</accession>
<organism evidence="1 2">
    <name type="scientific">Metallosphaera yellowstonensis MK1</name>
    <dbReference type="NCBI Taxonomy" id="671065"/>
    <lineage>
        <taxon>Archaea</taxon>
        <taxon>Thermoproteota</taxon>
        <taxon>Thermoprotei</taxon>
        <taxon>Sulfolobales</taxon>
        <taxon>Sulfolobaceae</taxon>
        <taxon>Metallosphaera</taxon>
    </lineage>
</organism>
<gene>
    <name evidence="1" type="ORF">MetMK1DRAFT_00026210</name>
</gene>
<dbReference type="eggNOG" id="arCOG10952">
    <property type="taxonomic scope" value="Archaea"/>
</dbReference>
<keyword evidence="2" id="KW-1185">Reference proteome</keyword>
<reference evidence="1 2" key="1">
    <citation type="submission" date="2012-01" db="EMBL/GenBank/DDBJ databases">
        <title>Improved High-Quality Draft sequence of Metallosphaera yellowstonensis MK1.</title>
        <authorList>
            <consortium name="US DOE Joint Genome Institute"/>
            <person name="Lucas S."/>
            <person name="Han J."/>
            <person name="Cheng J.-F."/>
            <person name="Goodwin L."/>
            <person name="Pitluck S."/>
            <person name="Peters L."/>
            <person name="Teshima H."/>
            <person name="Detter J.C."/>
            <person name="Han C."/>
            <person name="Tapia R."/>
            <person name="Land M."/>
            <person name="Hauser L."/>
            <person name="Kyrpides N."/>
            <person name="Kozubal M."/>
            <person name="Macur R.E."/>
            <person name="Jay Z."/>
            <person name="Inskeep W."/>
            <person name="Woyke T."/>
        </authorList>
    </citation>
    <scope>NUCLEOTIDE SEQUENCE [LARGE SCALE GENOMIC DNA]</scope>
    <source>
        <strain evidence="1 2">MK1</strain>
    </source>
</reference>
<evidence type="ECO:0008006" key="3">
    <source>
        <dbReference type="Google" id="ProtNLM"/>
    </source>
</evidence>
<evidence type="ECO:0000313" key="2">
    <source>
        <dbReference type="Proteomes" id="UP000003980"/>
    </source>
</evidence>
<dbReference type="InterPro" id="IPR032603">
    <property type="entry name" value="DUF4898"/>
</dbReference>
<dbReference type="AlphaFoldDB" id="H2C7S2"/>
<proteinExistence type="predicted"/>
<sequence>MSKVTHEDFITRTLTKSGFSKNVSIPLKVISNVQATLQMVLPKDVKGVAVIYNPEDEQVDLFKNTIAKIRPNSFVMCMMDSSSPRGFVTLFYK</sequence>